<gene>
    <name evidence="4" type="ORF">ALOHA_HF4000007D16ctg1g17</name>
</gene>
<dbReference type="InterPro" id="IPR011251">
    <property type="entry name" value="Luciferase-like_dom"/>
</dbReference>
<dbReference type="GO" id="GO:0004497">
    <property type="term" value="F:monooxygenase activity"/>
    <property type="evidence" value="ECO:0007669"/>
    <property type="project" value="UniProtKB-KW"/>
</dbReference>
<name>B3T0U9_9ZZZZ</name>
<reference evidence="4" key="1">
    <citation type="journal article" date="2008" name="ISME J.">
        <title>Genomic patterns of recombination, clonal divergence and environment in marine microbial populations.</title>
        <authorList>
            <person name="Konstantinidis K.T."/>
            <person name="Delong E.F."/>
        </authorList>
    </citation>
    <scope>NUCLEOTIDE SEQUENCE</scope>
</reference>
<evidence type="ECO:0000313" key="4">
    <source>
        <dbReference type="EMBL" id="ABZ06208.1"/>
    </source>
</evidence>
<dbReference type="GO" id="GO:0016705">
    <property type="term" value="F:oxidoreductase activity, acting on paired donors, with incorporation or reduction of molecular oxygen"/>
    <property type="evidence" value="ECO:0007669"/>
    <property type="project" value="InterPro"/>
</dbReference>
<feature type="domain" description="Luciferase-like" evidence="3">
    <location>
        <begin position="3"/>
        <end position="343"/>
    </location>
</feature>
<dbReference type="InterPro" id="IPR036661">
    <property type="entry name" value="Luciferase-like_sf"/>
</dbReference>
<dbReference type="PANTHER" id="PTHR30137">
    <property type="entry name" value="LUCIFERASE-LIKE MONOOXYGENASE"/>
    <property type="match status" value="1"/>
</dbReference>
<dbReference type="InterPro" id="IPR050766">
    <property type="entry name" value="Bact_Lucif_Oxidored"/>
</dbReference>
<accession>B3T0U9</accession>
<protein>
    <submittedName>
        <fullName evidence="4">Putative Luciferase-like monooxygenase</fullName>
    </submittedName>
</protein>
<dbReference type="PANTHER" id="PTHR30137:SF8">
    <property type="entry name" value="BLR5498 PROTEIN"/>
    <property type="match status" value="1"/>
</dbReference>
<dbReference type="SUPFAM" id="SSF51679">
    <property type="entry name" value="Bacterial luciferase-like"/>
    <property type="match status" value="1"/>
</dbReference>
<evidence type="ECO:0000259" key="3">
    <source>
        <dbReference type="Pfam" id="PF00296"/>
    </source>
</evidence>
<keyword evidence="1" id="KW-0560">Oxidoreductase</keyword>
<evidence type="ECO:0000256" key="2">
    <source>
        <dbReference type="ARBA" id="ARBA00023033"/>
    </source>
</evidence>
<sequence length="390" mass="45238">MLMKIGYFCNITNWKKKPYTEILDNARDIAVYCDKNNWDSIWFTEHHFNHEGMESSPNPLMMCADIAARTKQIRLGQACNVITFWNPIRLAEDIATLDQFSKGRVDVGIGRGVYGREAIHMNVEADLKDQAKNKRLFQETLTVMKKAWTENFFSHKGEFYSYPSPNFVWQHDMSPPNEDFMDLKTNQINKIGVIPRTFQKPHPPLWQVVDSTESIEWAAKNGINCIMWIPTVKTLKKRFEIYKNAKSETEKRDIPMGEGISLVRDLFVAETMEDAKKLAGEQMVNYMRWVCHWRGLGNHMDPGEELPQTKGKLDLLNYDFLHKRNMLFGTPDYVIEKIKELQSELNLQNLQVWSSMPGVKHEDSIRSIKLFNDEVIPKISAVKTEVKQAG</sequence>
<keyword evidence="2 4" id="KW-0503">Monooxygenase</keyword>
<evidence type="ECO:0000256" key="1">
    <source>
        <dbReference type="ARBA" id="ARBA00023002"/>
    </source>
</evidence>
<organism evidence="4">
    <name type="scientific">uncultured marine microorganism HF4000_007D16</name>
    <dbReference type="NCBI Taxonomy" id="455510"/>
    <lineage>
        <taxon>unclassified sequences</taxon>
        <taxon>environmental samples</taxon>
    </lineage>
</organism>
<dbReference type="EMBL" id="EU016569">
    <property type="protein sequence ID" value="ABZ06208.1"/>
    <property type="molecule type" value="Genomic_DNA"/>
</dbReference>
<dbReference type="Gene3D" id="3.20.20.30">
    <property type="entry name" value="Luciferase-like domain"/>
    <property type="match status" value="1"/>
</dbReference>
<proteinExistence type="predicted"/>
<dbReference type="Pfam" id="PF00296">
    <property type="entry name" value="Bac_luciferase"/>
    <property type="match status" value="1"/>
</dbReference>
<dbReference type="AlphaFoldDB" id="B3T0U9"/>